<name>A0A9X1R3Q8_9FLAO</name>
<dbReference type="Pfam" id="PF19780">
    <property type="entry name" value="DUF6265"/>
    <property type="match status" value="1"/>
</dbReference>
<accession>A0A9X1R3Q8</accession>
<comment type="caution">
    <text evidence="3">The sequence shown here is derived from an EMBL/GenBank/DDBJ whole genome shotgun (WGS) entry which is preliminary data.</text>
</comment>
<dbReference type="EMBL" id="JAIRBB010000011">
    <property type="protein sequence ID" value="MCG2431719.1"/>
    <property type="molecule type" value="Genomic_DNA"/>
</dbReference>
<sequence length="110" mass="12805">MKKFLIYIFLPILIISCKNNSAAEQLEKEVVVNNYDRINQLNWLIGTWTNESDDEYSQETWSKENDSTFTGFSFVEVDGKPEQALTMALEEKENNLFLSFLKVDEKNSKP</sequence>
<gene>
    <name evidence="3" type="ORF">K8344_11360</name>
</gene>
<feature type="signal peptide" evidence="1">
    <location>
        <begin position="1"/>
        <end position="22"/>
    </location>
</feature>
<evidence type="ECO:0000259" key="2">
    <source>
        <dbReference type="Pfam" id="PF19780"/>
    </source>
</evidence>
<feature type="chain" id="PRO_5040743792" evidence="1">
    <location>
        <begin position="23"/>
        <end position="110"/>
    </location>
</feature>
<keyword evidence="4" id="KW-1185">Reference proteome</keyword>
<protein>
    <submittedName>
        <fullName evidence="3">DUF6265 family protein</fullName>
    </submittedName>
</protein>
<organism evidence="3 4">
    <name type="scientific">Aequorivita xiaoshiensis</name>
    <dbReference type="NCBI Taxonomy" id="2874476"/>
    <lineage>
        <taxon>Bacteria</taxon>
        <taxon>Pseudomonadati</taxon>
        <taxon>Bacteroidota</taxon>
        <taxon>Flavobacteriia</taxon>
        <taxon>Flavobacteriales</taxon>
        <taxon>Flavobacteriaceae</taxon>
        <taxon>Aequorivita</taxon>
    </lineage>
</organism>
<feature type="domain" description="DUF6265" evidence="2">
    <location>
        <begin position="42"/>
        <end position="101"/>
    </location>
</feature>
<dbReference type="Proteomes" id="UP001139462">
    <property type="component" value="Unassembled WGS sequence"/>
</dbReference>
<dbReference type="RefSeq" id="WP_237608803.1">
    <property type="nucleotide sequence ID" value="NZ_JAIRBB010000011.1"/>
</dbReference>
<evidence type="ECO:0000313" key="4">
    <source>
        <dbReference type="Proteomes" id="UP001139462"/>
    </source>
</evidence>
<keyword evidence="1" id="KW-0732">Signal</keyword>
<evidence type="ECO:0000313" key="3">
    <source>
        <dbReference type="EMBL" id="MCG2431719.1"/>
    </source>
</evidence>
<proteinExistence type="predicted"/>
<dbReference type="InterPro" id="IPR046232">
    <property type="entry name" value="DUF6265"/>
</dbReference>
<dbReference type="PROSITE" id="PS51257">
    <property type="entry name" value="PROKAR_LIPOPROTEIN"/>
    <property type="match status" value="1"/>
</dbReference>
<dbReference type="AlphaFoldDB" id="A0A9X1R3Q8"/>
<evidence type="ECO:0000256" key="1">
    <source>
        <dbReference type="SAM" id="SignalP"/>
    </source>
</evidence>
<reference evidence="3" key="1">
    <citation type="submission" date="2021-09" db="EMBL/GenBank/DDBJ databases">
        <title>Genome of Aequorivita sp. strain F64183.</title>
        <authorList>
            <person name="Wang Y."/>
        </authorList>
    </citation>
    <scope>NUCLEOTIDE SEQUENCE</scope>
    <source>
        <strain evidence="3">F64183</strain>
    </source>
</reference>